<accession>A0A834FVE3</accession>
<dbReference type="Proteomes" id="UP000626092">
    <property type="component" value="Unassembled WGS sequence"/>
</dbReference>
<evidence type="ECO:0000313" key="1">
    <source>
        <dbReference type="EMBL" id="KAF7113191.1"/>
    </source>
</evidence>
<keyword evidence="2" id="KW-1185">Reference proteome</keyword>
<gene>
    <name evidence="1" type="ORF">RHSIM_RhsimUnG0152000</name>
</gene>
<comment type="caution">
    <text evidence="1">The sequence shown here is derived from an EMBL/GenBank/DDBJ whole genome shotgun (WGS) entry which is preliminary data.</text>
</comment>
<protein>
    <submittedName>
        <fullName evidence="1">Uncharacterized protein</fullName>
    </submittedName>
</protein>
<sequence length="89" mass="10347">MLVGDALVYPGCEFRPLQASKQREWLKEFELFQNERDKRLHGTRVDFQLSNHIQSRCLELWSGGAGNGHEKEPDNNGLSGVWKYKEIEQ</sequence>
<name>A0A834FVE3_RHOSS</name>
<evidence type="ECO:0000313" key="2">
    <source>
        <dbReference type="Proteomes" id="UP000626092"/>
    </source>
</evidence>
<dbReference type="EMBL" id="WJXA01000331">
    <property type="protein sequence ID" value="KAF7113191.1"/>
    <property type="molecule type" value="Genomic_DNA"/>
</dbReference>
<reference evidence="1" key="1">
    <citation type="submission" date="2019-11" db="EMBL/GenBank/DDBJ databases">
        <authorList>
            <person name="Liu Y."/>
            <person name="Hou J."/>
            <person name="Li T.-Q."/>
            <person name="Guan C.-H."/>
            <person name="Wu X."/>
            <person name="Wu H.-Z."/>
            <person name="Ling F."/>
            <person name="Zhang R."/>
            <person name="Shi X.-G."/>
            <person name="Ren J.-P."/>
            <person name="Chen E.-F."/>
            <person name="Sun J.-M."/>
        </authorList>
    </citation>
    <scope>NUCLEOTIDE SEQUENCE</scope>
    <source>
        <strain evidence="1">Adult_tree_wgs_1</strain>
        <tissue evidence="1">Leaves</tissue>
    </source>
</reference>
<organism evidence="1 2">
    <name type="scientific">Rhododendron simsii</name>
    <name type="common">Sims's rhododendron</name>
    <dbReference type="NCBI Taxonomy" id="118357"/>
    <lineage>
        <taxon>Eukaryota</taxon>
        <taxon>Viridiplantae</taxon>
        <taxon>Streptophyta</taxon>
        <taxon>Embryophyta</taxon>
        <taxon>Tracheophyta</taxon>
        <taxon>Spermatophyta</taxon>
        <taxon>Magnoliopsida</taxon>
        <taxon>eudicotyledons</taxon>
        <taxon>Gunneridae</taxon>
        <taxon>Pentapetalae</taxon>
        <taxon>asterids</taxon>
        <taxon>Ericales</taxon>
        <taxon>Ericaceae</taxon>
        <taxon>Ericoideae</taxon>
        <taxon>Rhodoreae</taxon>
        <taxon>Rhododendron</taxon>
    </lineage>
</organism>
<dbReference type="AlphaFoldDB" id="A0A834FVE3"/>
<proteinExistence type="predicted"/>